<organism evidence="1 2">
    <name type="scientific">Ceratitis capitata</name>
    <name type="common">Mediterranean fruit fly</name>
    <name type="synonym">Tephritis capitata</name>
    <dbReference type="NCBI Taxonomy" id="7213"/>
    <lineage>
        <taxon>Eukaryota</taxon>
        <taxon>Metazoa</taxon>
        <taxon>Ecdysozoa</taxon>
        <taxon>Arthropoda</taxon>
        <taxon>Hexapoda</taxon>
        <taxon>Insecta</taxon>
        <taxon>Pterygota</taxon>
        <taxon>Neoptera</taxon>
        <taxon>Endopterygota</taxon>
        <taxon>Diptera</taxon>
        <taxon>Brachycera</taxon>
        <taxon>Muscomorpha</taxon>
        <taxon>Tephritoidea</taxon>
        <taxon>Tephritidae</taxon>
        <taxon>Ceratitis</taxon>
        <taxon>Ceratitis</taxon>
    </lineage>
</organism>
<dbReference type="AlphaFoldDB" id="A0A811U5P1"/>
<accession>A0A811U5P1</accession>
<evidence type="ECO:0000313" key="1">
    <source>
        <dbReference type="EMBL" id="CAD6992723.1"/>
    </source>
</evidence>
<proteinExistence type="predicted"/>
<dbReference type="OrthoDB" id="7979540at2759"/>
<gene>
    <name evidence="1" type="ORF">CCAP1982_LOCUS1568</name>
</gene>
<name>A0A811U5P1_CERCA</name>
<protein>
    <submittedName>
        <fullName evidence="1">(Mediterranean fruit fly) hypothetical protein</fullName>
    </submittedName>
</protein>
<reference evidence="1" key="1">
    <citation type="submission" date="2020-11" db="EMBL/GenBank/DDBJ databases">
        <authorList>
            <person name="Whitehead M."/>
        </authorList>
    </citation>
    <scope>NUCLEOTIDE SEQUENCE</scope>
    <source>
        <strain evidence="1">EGII</strain>
    </source>
</reference>
<keyword evidence="2" id="KW-1185">Reference proteome</keyword>
<evidence type="ECO:0000313" key="2">
    <source>
        <dbReference type="Proteomes" id="UP000606786"/>
    </source>
</evidence>
<comment type="caution">
    <text evidence="1">The sequence shown here is derived from an EMBL/GenBank/DDBJ whole genome shotgun (WGS) entry which is preliminary data.</text>
</comment>
<dbReference type="EMBL" id="CAJHJT010000001">
    <property type="protein sequence ID" value="CAD6992723.1"/>
    <property type="molecule type" value="Genomic_DNA"/>
</dbReference>
<sequence length="95" mass="11099">MSTNFVSPIALTGMTTNILDHKLIERLDVSLVEHNGIKKLNGTLKHRVDMHALEAEVQVQIQQFRNKWSRFIDMKFDVCKFLDGKCKTIKCYDRF</sequence>
<dbReference type="Proteomes" id="UP000606786">
    <property type="component" value="Unassembled WGS sequence"/>
</dbReference>